<dbReference type="InterPro" id="IPR012763">
    <property type="entry name" value="DNA_pol_III_sug/sutau_N"/>
</dbReference>
<dbReference type="InterPro" id="IPR003593">
    <property type="entry name" value="AAA+_ATPase"/>
</dbReference>
<keyword evidence="3" id="KW-0808">Transferase</keyword>
<dbReference type="Gene3D" id="1.10.8.60">
    <property type="match status" value="1"/>
</dbReference>
<dbReference type="NCBIfam" id="TIGR02397">
    <property type="entry name" value="dnaX_nterm"/>
    <property type="match status" value="1"/>
</dbReference>
<reference evidence="6" key="1">
    <citation type="journal article" date="2015" name="Mitochondrial DNA">
        <title>The complete chloroplast genome of Guillardia theta strain CCMP2712.</title>
        <authorList>
            <person name="Tang X."/>
            <person name="Bi G."/>
        </authorList>
    </citation>
    <scope>NUCLEOTIDE SEQUENCE</scope>
</reference>
<dbReference type="SUPFAM" id="SSF52540">
    <property type="entry name" value="P-loop containing nucleoside triphosphate hydrolases"/>
    <property type="match status" value="1"/>
</dbReference>
<dbReference type="AlphaFoldDB" id="A0A0U2KSX5"/>
<evidence type="ECO:0000256" key="1">
    <source>
        <dbReference type="ARBA" id="ARBA00004229"/>
    </source>
</evidence>
<feature type="domain" description="AAA+ ATPase" evidence="5">
    <location>
        <begin position="40"/>
        <end position="181"/>
    </location>
</feature>
<keyword evidence="6" id="KW-0150">Chloroplast</keyword>
<name>A0A0U2KSX5_GUITH</name>
<dbReference type="InterPro" id="IPR027417">
    <property type="entry name" value="P-loop_NTPase"/>
</dbReference>
<dbReference type="GO" id="GO:0005524">
    <property type="term" value="F:ATP binding"/>
    <property type="evidence" value="ECO:0007669"/>
    <property type="project" value="InterPro"/>
</dbReference>
<dbReference type="GO" id="GO:0009360">
    <property type="term" value="C:DNA polymerase III complex"/>
    <property type="evidence" value="ECO:0007669"/>
    <property type="project" value="InterPro"/>
</dbReference>
<keyword evidence="6" id="KW-0934">Plastid</keyword>
<evidence type="ECO:0000256" key="2">
    <source>
        <dbReference type="ARBA" id="ARBA00012417"/>
    </source>
</evidence>
<dbReference type="CDD" id="cd00009">
    <property type="entry name" value="AAA"/>
    <property type="match status" value="1"/>
</dbReference>
<keyword evidence="3" id="KW-0239">DNA-directed DNA polymerase</keyword>
<dbReference type="PANTHER" id="PTHR11669:SF0">
    <property type="entry name" value="PROTEIN STICHEL-LIKE 2"/>
    <property type="match status" value="1"/>
</dbReference>
<dbReference type="Pfam" id="PF13177">
    <property type="entry name" value="DNA_pol3_delta2"/>
    <property type="match status" value="1"/>
</dbReference>
<dbReference type="GO" id="GO:0006261">
    <property type="term" value="P:DNA-templated DNA replication"/>
    <property type="evidence" value="ECO:0007669"/>
    <property type="project" value="TreeGrafter"/>
</dbReference>
<dbReference type="GO" id="GO:0009507">
    <property type="term" value="C:chloroplast"/>
    <property type="evidence" value="ECO:0007669"/>
    <property type="project" value="UniProtKB-SubCell"/>
</dbReference>
<dbReference type="InterPro" id="IPR050238">
    <property type="entry name" value="DNA_Rep/Repair_Clamp_Loader"/>
</dbReference>
<comment type="subcellular location">
    <subcellularLocation>
        <location evidence="1">Plastid</location>
        <location evidence="1">Chloroplast</location>
    </subcellularLocation>
</comment>
<geneLocation type="chloroplast" evidence="6"/>
<organism evidence="6">
    <name type="scientific">Guillardia theta</name>
    <name type="common">Cryptophyte</name>
    <name type="synonym">Cryptomonas phi</name>
    <dbReference type="NCBI Taxonomy" id="55529"/>
    <lineage>
        <taxon>Eukaryota</taxon>
        <taxon>Cryptophyceae</taxon>
        <taxon>Pyrenomonadales</taxon>
        <taxon>Geminigeraceae</taxon>
        <taxon>Guillardia</taxon>
    </lineage>
</organism>
<dbReference type="PANTHER" id="PTHR11669">
    <property type="entry name" value="REPLICATION FACTOR C / DNA POLYMERASE III GAMMA-TAU SUBUNIT"/>
    <property type="match status" value="1"/>
</dbReference>
<evidence type="ECO:0000259" key="5">
    <source>
        <dbReference type="SMART" id="SM00382"/>
    </source>
</evidence>
<dbReference type="EMBL" id="KT428890">
    <property type="protein sequence ID" value="ALG63660.1"/>
    <property type="molecule type" value="Genomic_DNA"/>
</dbReference>
<keyword evidence="3" id="KW-0548">Nucleotidyltransferase</keyword>
<gene>
    <name evidence="6" type="primary">dnaX</name>
</gene>
<protein>
    <recommendedName>
        <fullName evidence="2">DNA-directed DNA polymerase</fullName>
        <ecNumber evidence="2">2.7.7.7</ecNumber>
    </recommendedName>
</protein>
<accession>A0A0U2KSX5</accession>
<dbReference type="Gene3D" id="3.40.50.300">
    <property type="entry name" value="P-loop containing nucleotide triphosphate hydrolases"/>
    <property type="match status" value="1"/>
</dbReference>
<dbReference type="SMART" id="SM00382">
    <property type="entry name" value="AAA"/>
    <property type="match status" value="1"/>
</dbReference>
<evidence type="ECO:0000313" key="6">
    <source>
        <dbReference type="EMBL" id="ALG63660.1"/>
    </source>
</evidence>
<dbReference type="GO" id="GO:0003887">
    <property type="term" value="F:DNA-directed DNA polymerase activity"/>
    <property type="evidence" value="ECO:0007669"/>
    <property type="project" value="UniProtKB-KW"/>
</dbReference>
<evidence type="ECO:0000256" key="3">
    <source>
        <dbReference type="ARBA" id="ARBA00022932"/>
    </source>
</evidence>
<proteinExistence type="predicted"/>
<comment type="catalytic activity">
    <reaction evidence="4">
        <text>DNA(n) + a 2'-deoxyribonucleoside 5'-triphosphate = DNA(n+1) + diphosphate</text>
        <dbReference type="Rhea" id="RHEA:22508"/>
        <dbReference type="Rhea" id="RHEA-COMP:17339"/>
        <dbReference type="Rhea" id="RHEA-COMP:17340"/>
        <dbReference type="ChEBI" id="CHEBI:33019"/>
        <dbReference type="ChEBI" id="CHEBI:61560"/>
        <dbReference type="ChEBI" id="CHEBI:173112"/>
        <dbReference type="EC" id="2.7.7.7"/>
    </reaction>
</comment>
<evidence type="ECO:0000256" key="4">
    <source>
        <dbReference type="ARBA" id="ARBA00049244"/>
    </source>
</evidence>
<sequence>MMNKKYIPFHLKYRPQNFQNIIGQHKATQNLQIAIKKKKLTFAYLLIGQHGSGKTTLARVVAKALNCIDMKNIPCNICQNCINIHLGQSFDVYEIDADKNTGIEHIRDVIERIQFTPIMGQYKVCIIDEAHMLSTSAFNSLLKTIESPPLNTIFILSTTIIHKIPNTIISRCQKIYLEPIRNQELTLAISKILHNEKIKITNQAMVSLLNLTKGSFRDALSIVETLCIDEKLITMADLTNKYKIPSFCIINSLFEKTCNSNLIDFFSLLDYIQFNQWDEDQIFCALYNNVVKSFISNNHNSYMHSQNLMTLLSQLLETKRSNKFNQFWIPLTTFVLENQLKKRKVEKKNIENHFNTRKLRVKYIRISINKI</sequence>
<dbReference type="EC" id="2.7.7.7" evidence="2"/>